<dbReference type="Gene3D" id="3.40.720.10">
    <property type="entry name" value="Alkaline Phosphatase, subunit A"/>
    <property type="match status" value="1"/>
</dbReference>
<keyword evidence="3 8" id="KW-0378">Hydrolase</keyword>
<evidence type="ECO:0000313" key="9">
    <source>
        <dbReference type="Proteomes" id="UP000318288"/>
    </source>
</evidence>
<evidence type="ECO:0000259" key="6">
    <source>
        <dbReference type="Pfam" id="PF00884"/>
    </source>
</evidence>
<keyword evidence="2" id="KW-0479">Metal-binding</keyword>
<dbReference type="Pfam" id="PF02836">
    <property type="entry name" value="Glyco_hydro_2_C"/>
    <property type="match status" value="1"/>
</dbReference>
<dbReference type="InterPro" id="IPR017850">
    <property type="entry name" value="Alkaline_phosphatase_core_sf"/>
</dbReference>
<dbReference type="Pfam" id="PF00884">
    <property type="entry name" value="Sulfatase"/>
    <property type="match status" value="1"/>
</dbReference>
<dbReference type="PROSITE" id="PS00149">
    <property type="entry name" value="SULFATASE_2"/>
    <property type="match status" value="1"/>
</dbReference>
<evidence type="ECO:0000256" key="1">
    <source>
        <dbReference type="ARBA" id="ARBA00008779"/>
    </source>
</evidence>
<dbReference type="PANTHER" id="PTHR42693:SF53">
    <property type="entry name" value="ENDO-4-O-SULFATASE"/>
    <property type="match status" value="1"/>
</dbReference>
<reference evidence="8 9" key="1">
    <citation type="submission" date="2019-02" db="EMBL/GenBank/DDBJ databases">
        <title>Deep-cultivation of Planctomycetes and their phenomic and genomic characterization uncovers novel biology.</title>
        <authorList>
            <person name="Wiegand S."/>
            <person name="Jogler M."/>
            <person name="Boedeker C."/>
            <person name="Pinto D."/>
            <person name="Vollmers J."/>
            <person name="Rivas-Marin E."/>
            <person name="Kohn T."/>
            <person name="Peeters S.H."/>
            <person name="Heuer A."/>
            <person name="Rast P."/>
            <person name="Oberbeckmann S."/>
            <person name="Bunk B."/>
            <person name="Jeske O."/>
            <person name="Meyerdierks A."/>
            <person name="Storesund J.E."/>
            <person name="Kallscheuer N."/>
            <person name="Luecker S."/>
            <person name="Lage O.M."/>
            <person name="Pohl T."/>
            <person name="Merkel B.J."/>
            <person name="Hornburger P."/>
            <person name="Mueller R.-W."/>
            <person name="Bruemmer F."/>
            <person name="Labrenz M."/>
            <person name="Spormann A.M."/>
            <person name="Op Den Camp H."/>
            <person name="Overmann J."/>
            <person name="Amann R."/>
            <person name="Jetten M.S.M."/>
            <person name="Mascher T."/>
            <person name="Medema M.H."/>
            <person name="Devos D.P."/>
            <person name="Kaster A.-K."/>
            <person name="Ovreas L."/>
            <person name="Rohde M."/>
            <person name="Galperin M.Y."/>
            <person name="Jogler C."/>
        </authorList>
    </citation>
    <scope>NUCLEOTIDE SEQUENCE [LARGE SCALE GENOMIC DNA]</scope>
    <source>
        <strain evidence="8 9">Poly51</strain>
    </source>
</reference>
<keyword evidence="4" id="KW-0106">Calcium</keyword>
<dbReference type="Gene3D" id="3.30.1120.10">
    <property type="match status" value="1"/>
</dbReference>
<dbReference type="InterPro" id="IPR024607">
    <property type="entry name" value="Sulfatase_CS"/>
</dbReference>
<dbReference type="InterPro" id="IPR006103">
    <property type="entry name" value="Glyco_hydro_2_cat"/>
</dbReference>
<dbReference type="AlphaFoldDB" id="A0A5C6EBA1"/>
<feature type="compositionally biased region" description="Polar residues" evidence="5">
    <location>
        <begin position="573"/>
        <end position="594"/>
    </location>
</feature>
<protein>
    <submittedName>
        <fullName evidence="8">Arylsulfatase</fullName>
        <ecNumber evidence="8">3.1.6.1</ecNumber>
    </submittedName>
</protein>
<dbReference type="InterPro" id="IPR050738">
    <property type="entry name" value="Sulfatase"/>
</dbReference>
<feature type="domain" description="Glycoside hydrolase family 2 catalytic" evidence="7">
    <location>
        <begin position="103"/>
        <end position="226"/>
    </location>
</feature>
<sequence length="846" mass="94193">MNYNKNIFRWLLPVLIVASLQDIGSTKDKSEFSNRYNVFKTFRIKGAGGTDHMELAARYGANTIRTWSVSEDTKTWLEDASRLNQKMILGIWMPHQGTNNSRGVTYEQDYRESRPKILNRLNSTLDQYDDHPSVLMWGLGNEVHLDEHYLKTVNEMAKVIHGRNPNRLTCVVIINAPKSSIDLIQKHAPEVDMIGVNSYGRGAMQNAIKNLEEHWKKPYFFSEYSCTGPWSAAKGVGDLSLETVPTKKVQELRDANGALHLGKNNCGGVVFVWGEHVNGMDTWFSMLLPQAPTQHLRLGETPLVTAMADEMHRAWTGLDVENHAPLISAMTINQSARGATVAPNQNLDVAVDASDDDGEDLTHRYWIFPVDGNKKQSAVTGPIDGDALTTVKAPTEPGNYRLLCQVDDGNGKTAVHHVPVIVEAETVRPNILLIFSDDAGYGDFGFQGSKQFKTPQIDRLASSGVICTNGYVSASVCSPSRAGLLTGRYQQRFGFFMNLPTELAERADDPQGLPVNELTFADALKECGYRTGAIGKWHQGEDARFHPNRRGFDYFYGFLGGHRSYFPIPPDGSQPSQTLMRNQESLPEGNSDSYTTDLFTDDAIRFINLKDASNQPFFLYLSYNAVHGPMDSLDEDRAPYDDLKNEKRRNLGGMTAALDRGVGRILDELDDAKIRDNTLVVFVNDNGGGEYIAANNWPLRGYKGHEWEGGNRVPFVFSWPGHLKAGTSYDQTVISLDLFPTFLSLAGGDAGTLAKPLDGVSLMPFLRGQSDGKPHEALFWQRRNAAVRAGDWKMIHLVTRDGAIELYNLKDDIGEKNNVAAQHPDVVSDLRSMLEEWQSGHSDPMW</sequence>
<dbReference type="OrthoDB" id="9762066at2"/>
<dbReference type="CDD" id="cd16144">
    <property type="entry name" value="ARS_like"/>
    <property type="match status" value="1"/>
</dbReference>
<dbReference type="GO" id="GO:0004065">
    <property type="term" value="F:arylsulfatase activity"/>
    <property type="evidence" value="ECO:0007669"/>
    <property type="project" value="UniProtKB-EC"/>
</dbReference>
<evidence type="ECO:0000256" key="3">
    <source>
        <dbReference type="ARBA" id="ARBA00022801"/>
    </source>
</evidence>
<dbReference type="EC" id="3.1.6.1" evidence="8"/>
<dbReference type="SUPFAM" id="SSF53649">
    <property type="entry name" value="Alkaline phosphatase-like"/>
    <property type="match status" value="1"/>
</dbReference>
<dbReference type="Gene3D" id="3.20.20.80">
    <property type="entry name" value="Glycosidases"/>
    <property type="match status" value="1"/>
</dbReference>
<dbReference type="PANTHER" id="PTHR42693">
    <property type="entry name" value="ARYLSULFATASE FAMILY MEMBER"/>
    <property type="match status" value="1"/>
</dbReference>
<feature type="region of interest" description="Disordered" evidence="5">
    <location>
        <begin position="572"/>
        <end position="594"/>
    </location>
</feature>
<comment type="similarity">
    <text evidence="1">Belongs to the sulfatase family.</text>
</comment>
<evidence type="ECO:0000313" key="8">
    <source>
        <dbReference type="EMBL" id="TWU46252.1"/>
    </source>
</evidence>
<organism evidence="8 9">
    <name type="scientific">Rubripirellula tenax</name>
    <dbReference type="NCBI Taxonomy" id="2528015"/>
    <lineage>
        <taxon>Bacteria</taxon>
        <taxon>Pseudomonadati</taxon>
        <taxon>Planctomycetota</taxon>
        <taxon>Planctomycetia</taxon>
        <taxon>Pirellulales</taxon>
        <taxon>Pirellulaceae</taxon>
        <taxon>Rubripirellula</taxon>
    </lineage>
</organism>
<dbReference type="PROSITE" id="PS00523">
    <property type="entry name" value="SULFATASE_1"/>
    <property type="match status" value="1"/>
</dbReference>
<dbReference type="GO" id="GO:0046872">
    <property type="term" value="F:metal ion binding"/>
    <property type="evidence" value="ECO:0007669"/>
    <property type="project" value="UniProtKB-KW"/>
</dbReference>
<evidence type="ECO:0000256" key="4">
    <source>
        <dbReference type="ARBA" id="ARBA00022837"/>
    </source>
</evidence>
<dbReference type="InterPro" id="IPR000917">
    <property type="entry name" value="Sulfatase_N"/>
</dbReference>
<feature type="domain" description="Sulfatase N-terminal" evidence="6">
    <location>
        <begin position="429"/>
        <end position="747"/>
    </location>
</feature>
<dbReference type="GO" id="GO:0005975">
    <property type="term" value="P:carbohydrate metabolic process"/>
    <property type="evidence" value="ECO:0007669"/>
    <property type="project" value="InterPro"/>
</dbReference>
<comment type="caution">
    <text evidence="8">The sequence shown here is derived from an EMBL/GenBank/DDBJ whole genome shotgun (WGS) entry which is preliminary data.</text>
</comment>
<evidence type="ECO:0000256" key="5">
    <source>
        <dbReference type="SAM" id="MobiDB-lite"/>
    </source>
</evidence>
<dbReference type="EMBL" id="SJPW01000008">
    <property type="protein sequence ID" value="TWU46252.1"/>
    <property type="molecule type" value="Genomic_DNA"/>
</dbReference>
<evidence type="ECO:0000256" key="2">
    <source>
        <dbReference type="ARBA" id="ARBA00022723"/>
    </source>
</evidence>
<dbReference type="SUPFAM" id="SSF51445">
    <property type="entry name" value="(Trans)glycosidases"/>
    <property type="match status" value="1"/>
</dbReference>
<keyword evidence="9" id="KW-1185">Reference proteome</keyword>
<dbReference type="InterPro" id="IPR017853">
    <property type="entry name" value="GH"/>
</dbReference>
<name>A0A5C6EBA1_9BACT</name>
<accession>A0A5C6EBA1</accession>
<dbReference type="Proteomes" id="UP000318288">
    <property type="component" value="Unassembled WGS sequence"/>
</dbReference>
<proteinExistence type="inferred from homology"/>
<gene>
    <name evidence="8" type="primary">atsA_94</name>
    <name evidence="8" type="ORF">Poly51_56480</name>
</gene>
<dbReference type="GO" id="GO:0004553">
    <property type="term" value="F:hydrolase activity, hydrolyzing O-glycosyl compounds"/>
    <property type="evidence" value="ECO:0007669"/>
    <property type="project" value="InterPro"/>
</dbReference>
<dbReference type="RefSeq" id="WP_146462001.1">
    <property type="nucleotide sequence ID" value="NZ_SJPW01000008.1"/>
</dbReference>
<evidence type="ECO:0000259" key="7">
    <source>
        <dbReference type="Pfam" id="PF02836"/>
    </source>
</evidence>